<keyword evidence="3" id="KW-1185">Reference proteome</keyword>
<dbReference type="Proteomes" id="UP000276834">
    <property type="component" value="Unassembled WGS sequence"/>
</dbReference>
<evidence type="ECO:0000313" key="3">
    <source>
        <dbReference type="Proteomes" id="UP000276834"/>
    </source>
</evidence>
<gene>
    <name evidence="2" type="ORF">DV515_00014200</name>
</gene>
<sequence>MEVTREEVGTEVTRQERWARRGSARSAAGGHPALRPGKPFGHRVPRDKHPEGPVPERGRQRGAGDGPLVPQGVIARASVYLHHSPDRHVA</sequence>
<proteinExistence type="predicted"/>
<evidence type="ECO:0000256" key="1">
    <source>
        <dbReference type="SAM" id="MobiDB-lite"/>
    </source>
</evidence>
<dbReference type="EMBL" id="QUSF01000114">
    <property type="protein sequence ID" value="RLV91128.1"/>
    <property type="molecule type" value="Genomic_DNA"/>
</dbReference>
<organism evidence="2 3">
    <name type="scientific">Chloebia gouldiae</name>
    <name type="common">Gouldian finch</name>
    <name type="synonym">Erythrura gouldiae</name>
    <dbReference type="NCBI Taxonomy" id="44316"/>
    <lineage>
        <taxon>Eukaryota</taxon>
        <taxon>Metazoa</taxon>
        <taxon>Chordata</taxon>
        <taxon>Craniata</taxon>
        <taxon>Vertebrata</taxon>
        <taxon>Euteleostomi</taxon>
        <taxon>Archelosauria</taxon>
        <taxon>Archosauria</taxon>
        <taxon>Dinosauria</taxon>
        <taxon>Saurischia</taxon>
        <taxon>Theropoda</taxon>
        <taxon>Coelurosauria</taxon>
        <taxon>Aves</taxon>
        <taxon>Neognathae</taxon>
        <taxon>Neoaves</taxon>
        <taxon>Telluraves</taxon>
        <taxon>Australaves</taxon>
        <taxon>Passeriformes</taxon>
        <taxon>Passeroidea</taxon>
        <taxon>Passeridae</taxon>
        <taxon>Chloebia</taxon>
    </lineage>
</organism>
<feature type="compositionally biased region" description="Basic and acidic residues" evidence="1">
    <location>
        <begin position="1"/>
        <end position="19"/>
    </location>
</feature>
<protein>
    <submittedName>
        <fullName evidence="2">Uncharacterized protein</fullName>
    </submittedName>
</protein>
<accession>A0A3L8RZ51</accession>
<dbReference type="AlphaFoldDB" id="A0A3L8RZ51"/>
<name>A0A3L8RZ51_CHLGU</name>
<evidence type="ECO:0000313" key="2">
    <source>
        <dbReference type="EMBL" id="RLV91128.1"/>
    </source>
</evidence>
<feature type="compositionally biased region" description="Basic and acidic residues" evidence="1">
    <location>
        <begin position="47"/>
        <end position="59"/>
    </location>
</feature>
<feature type="region of interest" description="Disordered" evidence="1">
    <location>
        <begin position="1"/>
        <end position="71"/>
    </location>
</feature>
<comment type="caution">
    <text evidence="2">The sequence shown here is derived from an EMBL/GenBank/DDBJ whole genome shotgun (WGS) entry which is preliminary data.</text>
</comment>
<reference evidence="2 3" key="1">
    <citation type="journal article" date="2018" name="Proc. R. Soc. B">
        <title>A non-coding region near Follistatin controls head colour polymorphism in the Gouldian finch.</title>
        <authorList>
            <person name="Toomey M.B."/>
            <person name="Marques C.I."/>
            <person name="Andrade P."/>
            <person name="Araujo P.M."/>
            <person name="Sabatino S."/>
            <person name="Gazda M.A."/>
            <person name="Afonso S."/>
            <person name="Lopes R.J."/>
            <person name="Corbo J.C."/>
            <person name="Carneiro M."/>
        </authorList>
    </citation>
    <scope>NUCLEOTIDE SEQUENCE [LARGE SCALE GENOMIC DNA]</scope>
    <source>
        <strain evidence="2">Red01</strain>
        <tissue evidence="2">Muscle</tissue>
    </source>
</reference>